<reference evidence="3" key="1">
    <citation type="submission" date="2019-08" db="EMBL/GenBank/DDBJ databases">
        <authorList>
            <person name="Kucharzyk K."/>
            <person name="Murdoch R.W."/>
            <person name="Higgins S."/>
            <person name="Loffler F."/>
        </authorList>
    </citation>
    <scope>NUCLEOTIDE SEQUENCE</scope>
</reference>
<dbReference type="GO" id="GO:0015990">
    <property type="term" value="P:electron transport coupled proton transport"/>
    <property type="evidence" value="ECO:0007669"/>
    <property type="project" value="TreeGrafter"/>
</dbReference>
<protein>
    <submittedName>
        <fullName evidence="3">NADH-quinone oxidoreductase subunit 6</fullName>
        <ecNumber evidence="3">1.6.5.11</ecNumber>
    </submittedName>
</protein>
<dbReference type="GO" id="GO:0045271">
    <property type="term" value="C:respiratory chain complex I"/>
    <property type="evidence" value="ECO:0007669"/>
    <property type="project" value="TreeGrafter"/>
</dbReference>
<dbReference type="SUPFAM" id="SSF56770">
    <property type="entry name" value="HydA/Nqo6-like"/>
    <property type="match status" value="1"/>
</dbReference>
<dbReference type="PROSITE" id="PS01150">
    <property type="entry name" value="COMPLEX1_20K"/>
    <property type="match status" value="1"/>
</dbReference>
<sequence>MAAASAHYDLSRFGMEVTRNSPRQADVMVVAGTIVNKMAPLLRRVYDQMAEPKYVVAMGACSISGGPFLNSYNVIQGVDRIVPVDVYIPGCPPRPESLFYGLLQLQRKVKIERFFGNKRIKRNYRPETLVHPETGETIDPQIDFDNE</sequence>
<keyword evidence="3" id="KW-0560">Oxidoreductase</keyword>
<dbReference type="GO" id="GO:0048038">
    <property type="term" value="F:quinone binding"/>
    <property type="evidence" value="ECO:0007669"/>
    <property type="project" value="InterPro"/>
</dbReference>
<name>A0A645F4F1_9ZZZZ</name>
<dbReference type="NCBIfam" id="NF005012">
    <property type="entry name" value="PRK06411.1"/>
    <property type="match status" value="1"/>
</dbReference>
<dbReference type="PANTHER" id="PTHR11995">
    <property type="entry name" value="NADH DEHYDROGENASE"/>
    <property type="match status" value="1"/>
</dbReference>
<dbReference type="InterPro" id="IPR006138">
    <property type="entry name" value="NADH_UQ_OxRdtase_20Kd_su"/>
</dbReference>
<dbReference type="GO" id="GO:0016491">
    <property type="term" value="F:oxidoreductase activity"/>
    <property type="evidence" value="ECO:0007669"/>
    <property type="project" value="UniProtKB-KW"/>
</dbReference>
<accession>A0A645F4F1</accession>
<comment type="similarity">
    <text evidence="1">Belongs to the complex I 20 kDa subunit family.</text>
</comment>
<organism evidence="3">
    <name type="scientific">bioreactor metagenome</name>
    <dbReference type="NCBI Taxonomy" id="1076179"/>
    <lineage>
        <taxon>unclassified sequences</taxon>
        <taxon>metagenomes</taxon>
        <taxon>ecological metagenomes</taxon>
    </lineage>
</organism>
<dbReference type="PANTHER" id="PTHR11995:SF14">
    <property type="entry name" value="NADH DEHYDROGENASE [UBIQUINONE] IRON-SULFUR PROTEIN 7, MITOCHONDRIAL"/>
    <property type="match status" value="1"/>
</dbReference>
<gene>
    <name evidence="3" type="primary">nqo6_9</name>
    <name evidence="3" type="ORF">SDC9_156015</name>
</gene>
<feature type="domain" description="NADH:ubiquinone oxidoreductase-like 20kDa subunit" evidence="2">
    <location>
        <begin position="8"/>
        <end position="105"/>
    </location>
</feature>
<comment type="caution">
    <text evidence="3">The sequence shown here is derived from an EMBL/GenBank/DDBJ whole genome shotgun (WGS) entry which is preliminary data.</text>
</comment>
<dbReference type="NCBIfam" id="TIGR01957">
    <property type="entry name" value="nuoB_fam"/>
    <property type="match status" value="1"/>
</dbReference>
<dbReference type="EMBL" id="VSSQ01054816">
    <property type="protein sequence ID" value="MPN08730.1"/>
    <property type="molecule type" value="Genomic_DNA"/>
</dbReference>
<dbReference type="AlphaFoldDB" id="A0A645F4F1"/>
<dbReference type="GO" id="GO:0008137">
    <property type="term" value="F:NADH dehydrogenase (ubiquinone) activity"/>
    <property type="evidence" value="ECO:0007669"/>
    <property type="project" value="InterPro"/>
</dbReference>
<evidence type="ECO:0000259" key="2">
    <source>
        <dbReference type="Pfam" id="PF01058"/>
    </source>
</evidence>
<dbReference type="Pfam" id="PF01058">
    <property type="entry name" value="Oxidored_q6"/>
    <property type="match status" value="1"/>
</dbReference>
<dbReference type="EC" id="1.6.5.11" evidence="3"/>
<dbReference type="GO" id="GO:0051539">
    <property type="term" value="F:4 iron, 4 sulfur cluster binding"/>
    <property type="evidence" value="ECO:0007669"/>
    <property type="project" value="InterPro"/>
</dbReference>
<evidence type="ECO:0000313" key="3">
    <source>
        <dbReference type="EMBL" id="MPN08730.1"/>
    </source>
</evidence>
<dbReference type="Gene3D" id="3.40.50.12280">
    <property type="match status" value="1"/>
</dbReference>
<dbReference type="InterPro" id="IPR006137">
    <property type="entry name" value="NADH_UbQ_OxRdtase-like_20kDa"/>
</dbReference>
<dbReference type="GO" id="GO:0009060">
    <property type="term" value="P:aerobic respiration"/>
    <property type="evidence" value="ECO:0007669"/>
    <property type="project" value="TreeGrafter"/>
</dbReference>
<evidence type="ECO:0000256" key="1">
    <source>
        <dbReference type="ARBA" id="ARBA00009173"/>
    </source>
</evidence>
<proteinExistence type="inferred from homology"/>